<dbReference type="InterPro" id="IPR055313">
    <property type="entry name" value="Temptin-like"/>
</dbReference>
<keyword evidence="2" id="KW-0472">Membrane</keyword>
<sequence length="389" mass="38594">MKTCTAFAATALIVAATMDSAMGMKSYLEDLPNGSSFTQPLGHPDSDSSQFTKFGTAFGAVSHTWTPEFCKAMFPGSTMTNGAAFGDPCCTWTKGGKADFTVTAFTTTPGEATVCAAGGTPAAGGSTGGTPASSGSTGGTPATSTESSSNTDSSYTCTQGSTSQQPIPNSTLDAAQPANSTTKRGPVQYYAVYTCTAFAATALIVAATMDSAMGMKSYLEDLPNGSSFTQPLGHPDSDSSQFTKFGTAFGAVSHTWTPEFCKAMFPGSTMTNGAAFGDPCCTWTKGGKADFTVTAFTTTPGEATVCAAGGTPAAGGSTGGTPASSGSTGGTPATSTESSSNTDSSSTSQNSPAATPAPASGGSTGGSPPSSGWTPPASGGCTARNRFRH</sequence>
<protein>
    <recommendedName>
        <fullName evidence="4">Temptin Cys/Cys disulfide domain-containing protein</fullName>
    </recommendedName>
</protein>
<organism evidence="5 6">
    <name type="scientific">Phytophthora kernoviae</name>
    <dbReference type="NCBI Taxonomy" id="325452"/>
    <lineage>
        <taxon>Eukaryota</taxon>
        <taxon>Sar</taxon>
        <taxon>Stramenopiles</taxon>
        <taxon>Oomycota</taxon>
        <taxon>Peronosporomycetes</taxon>
        <taxon>Peronosporales</taxon>
        <taxon>Peronosporaceae</taxon>
        <taxon>Phytophthora</taxon>
    </lineage>
</organism>
<dbReference type="InterPro" id="IPR057626">
    <property type="entry name" value="S-S_Temptin"/>
</dbReference>
<keyword evidence="2" id="KW-1133">Transmembrane helix</keyword>
<feature type="region of interest" description="Disordered" evidence="1">
    <location>
        <begin position="122"/>
        <end position="182"/>
    </location>
</feature>
<accession>A0A3F2RT60</accession>
<evidence type="ECO:0000259" key="4">
    <source>
        <dbReference type="Pfam" id="PF24784"/>
    </source>
</evidence>
<feature type="compositionally biased region" description="Low complexity" evidence="1">
    <location>
        <begin position="320"/>
        <end position="380"/>
    </location>
</feature>
<feature type="region of interest" description="Disordered" evidence="1">
    <location>
        <begin position="313"/>
        <end position="389"/>
    </location>
</feature>
<name>A0A3F2RT60_9STRA</name>
<evidence type="ECO:0000256" key="2">
    <source>
        <dbReference type="SAM" id="Phobius"/>
    </source>
</evidence>
<feature type="transmembrane region" description="Helical" evidence="2">
    <location>
        <begin position="189"/>
        <end position="209"/>
    </location>
</feature>
<comment type="caution">
    <text evidence="5">The sequence shown here is derived from an EMBL/GenBank/DDBJ whole genome shotgun (WGS) entry which is preliminary data.</text>
</comment>
<dbReference type="Pfam" id="PF24784">
    <property type="entry name" value="Temptin_C"/>
    <property type="match status" value="2"/>
</dbReference>
<dbReference type="PANTHER" id="PTHR34737">
    <property type="entry name" value="EF-HAND DOMAIN-CONTAINING PROTEIN"/>
    <property type="match status" value="1"/>
</dbReference>
<dbReference type="Proteomes" id="UP000277300">
    <property type="component" value="Unassembled WGS sequence"/>
</dbReference>
<feature type="signal peptide" evidence="3">
    <location>
        <begin position="1"/>
        <end position="23"/>
    </location>
</feature>
<feature type="compositionally biased region" description="Polar residues" evidence="1">
    <location>
        <begin position="159"/>
        <end position="182"/>
    </location>
</feature>
<proteinExistence type="predicted"/>
<gene>
    <name evidence="5" type="ORF">BBP00_00003904</name>
</gene>
<dbReference type="PANTHER" id="PTHR34737:SF2">
    <property type="entry name" value="EF-HAND DOMAIN-CONTAINING PROTEIN"/>
    <property type="match status" value="1"/>
</dbReference>
<feature type="chain" id="PRO_5017761533" description="Temptin Cys/Cys disulfide domain-containing protein" evidence="3">
    <location>
        <begin position="24"/>
        <end position="389"/>
    </location>
</feature>
<evidence type="ECO:0000256" key="3">
    <source>
        <dbReference type="SAM" id="SignalP"/>
    </source>
</evidence>
<dbReference type="EMBL" id="MBDO02000089">
    <property type="protein sequence ID" value="RLN63727.1"/>
    <property type="molecule type" value="Genomic_DNA"/>
</dbReference>
<feature type="compositionally biased region" description="Low complexity" evidence="1">
    <location>
        <begin position="129"/>
        <end position="158"/>
    </location>
</feature>
<evidence type="ECO:0000313" key="6">
    <source>
        <dbReference type="Proteomes" id="UP000277300"/>
    </source>
</evidence>
<evidence type="ECO:0000313" key="5">
    <source>
        <dbReference type="EMBL" id="RLN63727.1"/>
    </source>
</evidence>
<keyword evidence="3" id="KW-0732">Signal</keyword>
<dbReference type="AlphaFoldDB" id="A0A3F2RT60"/>
<feature type="domain" description="Temptin Cys/Cys disulfide" evidence="4">
    <location>
        <begin position="22"/>
        <end position="110"/>
    </location>
</feature>
<feature type="domain" description="Temptin Cys/Cys disulfide" evidence="4">
    <location>
        <begin position="213"/>
        <end position="301"/>
    </location>
</feature>
<evidence type="ECO:0000256" key="1">
    <source>
        <dbReference type="SAM" id="MobiDB-lite"/>
    </source>
</evidence>
<reference evidence="5 6" key="1">
    <citation type="submission" date="2018-07" db="EMBL/GenBank/DDBJ databases">
        <title>Genome sequencing of oomycete isolates from Chile give support for New Zealand origin for Phytophthora kernoviae and make available the first Nothophytophthora sp. genome.</title>
        <authorList>
            <person name="Studholme D.J."/>
            <person name="Sanfuentes E."/>
            <person name="Panda P."/>
            <person name="Hill R."/>
            <person name="Sambles C."/>
            <person name="Grant M."/>
            <person name="Williams N.M."/>
            <person name="Mcdougal R.L."/>
        </authorList>
    </citation>
    <scope>NUCLEOTIDE SEQUENCE [LARGE SCALE GENOMIC DNA]</scope>
    <source>
        <strain evidence="5">Chile6</strain>
    </source>
</reference>
<keyword evidence="2" id="KW-0812">Transmembrane</keyword>